<proteinExistence type="predicted"/>
<reference evidence="1 2" key="1">
    <citation type="submission" date="2024-03" db="EMBL/GenBank/DDBJ databases">
        <title>Bacilli Hybrid Assemblies.</title>
        <authorList>
            <person name="Kovac J."/>
        </authorList>
    </citation>
    <scope>NUCLEOTIDE SEQUENCE [LARGE SCALE GENOMIC DNA]</scope>
    <source>
        <strain evidence="1 2">FSL R7-0666</strain>
    </source>
</reference>
<dbReference type="EMBL" id="JBCITK010000001">
    <property type="protein sequence ID" value="MEN0642257.1"/>
    <property type="molecule type" value="Genomic_DNA"/>
</dbReference>
<dbReference type="Proteomes" id="UP001418796">
    <property type="component" value="Unassembled WGS sequence"/>
</dbReference>
<dbReference type="NCBIfam" id="NF047858">
    <property type="entry name" value="ICEBs1XisBacil"/>
    <property type="match status" value="1"/>
</dbReference>
<evidence type="ECO:0000313" key="1">
    <source>
        <dbReference type="EMBL" id="MEN0642257.1"/>
    </source>
</evidence>
<gene>
    <name evidence="1" type="ORF">MKY91_03660</name>
</gene>
<organism evidence="1 2">
    <name type="scientific">Alkalicoccobacillus gibsonii</name>
    <dbReference type="NCBI Taxonomy" id="79881"/>
    <lineage>
        <taxon>Bacteria</taxon>
        <taxon>Bacillati</taxon>
        <taxon>Bacillota</taxon>
        <taxon>Bacilli</taxon>
        <taxon>Bacillales</taxon>
        <taxon>Bacillaceae</taxon>
        <taxon>Alkalicoccobacillus</taxon>
    </lineage>
</organism>
<comment type="caution">
    <text evidence="1">The sequence shown here is derived from an EMBL/GenBank/DDBJ whole genome shotgun (WGS) entry which is preliminary data.</text>
</comment>
<name>A0ABU9VF45_9BACI</name>
<accession>A0ABU9VF45</accession>
<keyword evidence="2" id="KW-1185">Reference proteome</keyword>
<protein>
    <submittedName>
        <fullName evidence="1">ICEBs1 excisionase</fullName>
    </submittedName>
</protein>
<evidence type="ECO:0000313" key="2">
    <source>
        <dbReference type="Proteomes" id="UP001418796"/>
    </source>
</evidence>
<dbReference type="RefSeq" id="WP_343129392.1">
    <property type="nucleotide sequence ID" value="NZ_JBCITK010000001.1"/>
</dbReference>
<sequence>MYDFLTPSDIQDILKVKPSKAYSIIRELNNEMKKDGYKVIRGKVNKKKFEERYIYNSVG</sequence>